<organism evidence="2 3">
    <name type="scientific">Zygotorulaspora mrakii</name>
    <name type="common">Zygosaccharomyces mrakii</name>
    <dbReference type="NCBI Taxonomy" id="42260"/>
    <lineage>
        <taxon>Eukaryota</taxon>
        <taxon>Fungi</taxon>
        <taxon>Dikarya</taxon>
        <taxon>Ascomycota</taxon>
        <taxon>Saccharomycotina</taxon>
        <taxon>Saccharomycetes</taxon>
        <taxon>Saccharomycetales</taxon>
        <taxon>Saccharomycetaceae</taxon>
        <taxon>Zygotorulaspora</taxon>
    </lineage>
</organism>
<accession>A0A7H9AZJ0</accession>
<dbReference type="EMBL" id="CP058606">
    <property type="protein sequence ID" value="QLG71771.1"/>
    <property type="molecule type" value="Genomic_DNA"/>
</dbReference>
<proteinExistence type="predicted"/>
<dbReference type="KEGG" id="zmk:HG535_0C01200"/>
<dbReference type="Proteomes" id="UP000509704">
    <property type="component" value="Chromosome 3"/>
</dbReference>
<dbReference type="AlphaFoldDB" id="A0A7H9AZJ0"/>
<dbReference type="RefSeq" id="XP_037143499.1">
    <property type="nucleotide sequence ID" value="XM_037287604.1"/>
</dbReference>
<evidence type="ECO:0000313" key="3">
    <source>
        <dbReference type="Proteomes" id="UP000509704"/>
    </source>
</evidence>
<keyword evidence="1" id="KW-0812">Transmembrane</keyword>
<evidence type="ECO:0000313" key="2">
    <source>
        <dbReference type="EMBL" id="QLG71771.1"/>
    </source>
</evidence>
<reference evidence="2 3" key="1">
    <citation type="submission" date="2020-07" db="EMBL/GenBank/DDBJ databases">
        <title>The yeast mating-type switching endonuclease HO is a domesticated member of an unorthodox homing genetic element family.</title>
        <authorList>
            <person name="Coughlan A.Y."/>
            <person name="Lombardi L."/>
            <person name="Braun-Galleani S."/>
            <person name="Martos A.R."/>
            <person name="Galeote V."/>
            <person name="Bigey F."/>
            <person name="Dequin S."/>
            <person name="Byrne K.P."/>
            <person name="Wolfe K.H."/>
        </authorList>
    </citation>
    <scope>NUCLEOTIDE SEQUENCE [LARGE SCALE GENOMIC DNA]</scope>
    <source>
        <strain evidence="2 3">NRRL Y-6702</strain>
    </source>
</reference>
<feature type="transmembrane region" description="Helical" evidence="1">
    <location>
        <begin position="32"/>
        <end position="52"/>
    </location>
</feature>
<keyword evidence="1" id="KW-0472">Membrane</keyword>
<dbReference type="GeneID" id="59235467"/>
<keyword evidence="1" id="KW-1133">Transmembrane helix</keyword>
<evidence type="ECO:0000256" key="1">
    <source>
        <dbReference type="SAM" id="Phobius"/>
    </source>
</evidence>
<gene>
    <name evidence="2" type="ORF">HG535_0C01200</name>
</gene>
<name>A0A7H9AZJ0_ZYGMR</name>
<protein>
    <submittedName>
        <fullName evidence="2">Uncharacterized protein</fullName>
    </submittedName>
</protein>
<sequence>MNPIFVRNLHKAATRLAAYSEPAHQGITPARWFSTLGGVGCLLAGGALVVAYRNNDQHSSIRQIFRNERGHSGVTRHD</sequence>
<keyword evidence="3" id="KW-1185">Reference proteome</keyword>